<sequence>MRRVAAGAASRPTASRSARSRATCPWTGTTSTCDGTSSPQVCVYTVSHTTRRVLQRVAAPAHALPARGPGRLRPATARRVRRCVYIQCRTQRAASYSESQRPLTRYLPVDRDDFDLRRHVESAGVCIYSVAHNAPRPTASPPTHALPARGPGLLRPATARQVRRCVYIQCRTQRAASYSESQRPLTRYLPVDRDDFDLRRHVKSAGVCIYSVAHNAPRPAASRSAHSRATCPWTGTTSTCDGTSSPQVIEEVYLDHGNTSKSPSPQTTFIVKTRQRRYYLMAPSGEAARIWIDAIFTGAQGYTEYLE</sequence>
<protein>
    <submittedName>
        <fullName evidence="2">Pleckstrin</fullName>
    </submittedName>
</protein>
<gene>
    <name evidence="2" type="ORF">OBRU01_11796</name>
</gene>
<dbReference type="PANTHER" id="PTHR12156">
    <property type="entry name" value="PLECKSTRIN HOMOLOGY-LIKE DOMAIN, FAMILY B, MEMBER 3"/>
    <property type="match status" value="1"/>
</dbReference>
<dbReference type="PANTHER" id="PTHR12156:SF5">
    <property type="entry name" value="FI18040P1"/>
    <property type="match status" value="1"/>
</dbReference>
<feature type="region of interest" description="Disordered" evidence="1">
    <location>
        <begin position="1"/>
        <end position="22"/>
    </location>
</feature>
<keyword evidence="3" id="KW-1185">Reference proteome</keyword>
<evidence type="ECO:0000256" key="1">
    <source>
        <dbReference type="SAM" id="MobiDB-lite"/>
    </source>
</evidence>
<dbReference type="SUPFAM" id="SSF50729">
    <property type="entry name" value="PH domain-like"/>
    <property type="match status" value="1"/>
</dbReference>
<feature type="region of interest" description="Disordered" evidence="1">
    <location>
        <begin position="219"/>
        <end position="243"/>
    </location>
</feature>
<dbReference type="Proteomes" id="UP000037510">
    <property type="component" value="Unassembled WGS sequence"/>
</dbReference>
<accession>A0A0L7LC66</accession>
<dbReference type="Gene3D" id="2.30.29.30">
    <property type="entry name" value="Pleckstrin-homology domain (PH domain)/Phosphotyrosine-binding domain (PTB)"/>
    <property type="match status" value="1"/>
</dbReference>
<organism evidence="2 3">
    <name type="scientific">Operophtera brumata</name>
    <name type="common">Winter moth</name>
    <name type="synonym">Phalaena brumata</name>
    <dbReference type="NCBI Taxonomy" id="104452"/>
    <lineage>
        <taxon>Eukaryota</taxon>
        <taxon>Metazoa</taxon>
        <taxon>Ecdysozoa</taxon>
        <taxon>Arthropoda</taxon>
        <taxon>Hexapoda</taxon>
        <taxon>Insecta</taxon>
        <taxon>Pterygota</taxon>
        <taxon>Neoptera</taxon>
        <taxon>Endopterygota</taxon>
        <taxon>Lepidoptera</taxon>
        <taxon>Glossata</taxon>
        <taxon>Ditrysia</taxon>
        <taxon>Geometroidea</taxon>
        <taxon>Geometridae</taxon>
        <taxon>Larentiinae</taxon>
        <taxon>Operophtera</taxon>
    </lineage>
</organism>
<evidence type="ECO:0000313" key="2">
    <source>
        <dbReference type="EMBL" id="KOB72994.1"/>
    </source>
</evidence>
<dbReference type="EMBL" id="JTDY01001751">
    <property type="protein sequence ID" value="KOB72994.1"/>
    <property type="molecule type" value="Genomic_DNA"/>
</dbReference>
<dbReference type="AlphaFoldDB" id="A0A0L7LC66"/>
<reference evidence="2 3" key="1">
    <citation type="journal article" date="2015" name="Genome Biol. Evol.">
        <title>The genome of winter moth (Operophtera brumata) provides a genomic perspective on sexual dimorphism and phenology.</title>
        <authorList>
            <person name="Derks M.F."/>
            <person name="Smit S."/>
            <person name="Salis L."/>
            <person name="Schijlen E."/>
            <person name="Bossers A."/>
            <person name="Mateman C."/>
            <person name="Pijl A.S."/>
            <person name="de Ridder D."/>
            <person name="Groenen M.A."/>
            <person name="Visser M.E."/>
            <person name="Megens H.J."/>
        </authorList>
    </citation>
    <scope>NUCLEOTIDE SEQUENCE [LARGE SCALE GENOMIC DNA]</scope>
    <source>
        <strain evidence="2">WM2013NL</strain>
        <tissue evidence="2">Head and thorax</tissue>
    </source>
</reference>
<evidence type="ECO:0000313" key="3">
    <source>
        <dbReference type="Proteomes" id="UP000037510"/>
    </source>
</evidence>
<dbReference type="InterPro" id="IPR052212">
    <property type="entry name" value="PH-like_domain"/>
</dbReference>
<comment type="caution">
    <text evidence="2">The sequence shown here is derived from an EMBL/GenBank/DDBJ whole genome shotgun (WGS) entry which is preliminary data.</text>
</comment>
<proteinExistence type="predicted"/>
<name>A0A0L7LC66_OPEBR</name>
<dbReference type="InterPro" id="IPR011993">
    <property type="entry name" value="PH-like_dom_sf"/>
</dbReference>